<dbReference type="CAZy" id="GT2">
    <property type="family name" value="Glycosyltransferase Family 2"/>
</dbReference>
<dbReference type="InterPro" id="IPR029044">
    <property type="entry name" value="Nucleotide-diphossugar_trans"/>
</dbReference>
<dbReference type="SUPFAM" id="SSF53448">
    <property type="entry name" value="Nucleotide-diphospho-sugar transferases"/>
    <property type="match status" value="1"/>
</dbReference>
<dbReference type="Pfam" id="PF00535">
    <property type="entry name" value="Glycos_transf_2"/>
    <property type="match status" value="1"/>
</dbReference>
<dbReference type="GO" id="GO:0016758">
    <property type="term" value="F:hexosyltransferase activity"/>
    <property type="evidence" value="ECO:0007669"/>
    <property type="project" value="UniProtKB-ARBA"/>
</dbReference>
<protein>
    <submittedName>
        <fullName evidence="3">Glycosyltransferases involved in cell wall biogenesis</fullName>
    </submittedName>
</protein>
<reference evidence="3 4" key="1">
    <citation type="journal article" date="2007" name="PLoS Genet.">
        <title>Patterns and implications of gene gain and loss in the evolution of Prochlorococcus.</title>
        <authorList>
            <person name="Kettler G.C."/>
            <person name="Martiny A.C."/>
            <person name="Huang K."/>
            <person name="Zucker J."/>
            <person name="Coleman M.L."/>
            <person name="Rodrigue S."/>
            <person name="Chen F."/>
            <person name="Lapidus A."/>
            <person name="Ferriera S."/>
            <person name="Johnson J."/>
            <person name="Steglich C."/>
            <person name="Church G.M."/>
            <person name="Richardson P."/>
            <person name="Chisholm S.W."/>
        </authorList>
    </citation>
    <scope>NUCLEOTIDE SEQUENCE [LARGE SCALE GENOMIC DNA]</scope>
    <source>
        <strain evidence="4">MIT 9211</strain>
    </source>
</reference>
<dbReference type="eggNOG" id="COG1216">
    <property type="taxonomic scope" value="Bacteria"/>
</dbReference>
<dbReference type="AlphaFoldDB" id="A9BBL4"/>
<dbReference type="EMBL" id="CP000878">
    <property type="protein sequence ID" value="ABX09226.1"/>
    <property type="molecule type" value="Genomic_DNA"/>
</dbReference>
<dbReference type="PANTHER" id="PTHR22916">
    <property type="entry name" value="GLYCOSYLTRANSFERASE"/>
    <property type="match status" value="1"/>
</dbReference>
<keyword evidence="1" id="KW-0812">Transmembrane</keyword>
<organism evidence="3 4">
    <name type="scientific">Prochlorococcus marinus (strain MIT 9211)</name>
    <dbReference type="NCBI Taxonomy" id="93059"/>
    <lineage>
        <taxon>Bacteria</taxon>
        <taxon>Bacillati</taxon>
        <taxon>Cyanobacteriota</taxon>
        <taxon>Cyanophyceae</taxon>
        <taxon>Synechococcales</taxon>
        <taxon>Prochlorococcaceae</taxon>
        <taxon>Prochlorococcus</taxon>
    </lineage>
</organism>
<dbReference type="Proteomes" id="UP000000788">
    <property type="component" value="Chromosome"/>
</dbReference>
<keyword evidence="3" id="KW-0808">Transferase</keyword>
<sequence length="306" mass="36463">MYKQPLISIIMNCFNGEEFLCEAIDSVINQTYSNWELIFWDNLSTDNSKSIVLSYQDERIKYYKAGKRTNLGEARALAYNKITGEMLTILDCDDIWMQNKLSEQVKYFKQEEVGICYSNTIFFSHKNQMKLYTDDIRINDSTDSLITNYHISLETVMLRVRDLKKLEKAFDPDYSHISDFDLITRLSKVTKIVYVPKTLAMYRIHAQSEGNKKPRLFDIEKLKWAKCNLVNNLFSYEKMALEELLRIIKAKTRMESLFPSYKDMKDLFFNYKIRKNHLFVILSFIPIVGYISMKFRNYLYNKKWLY</sequence>
<evidence type="ECO:0000259" key="2">
    <source>
        <dbReference type="Pfam" id="PF00535"/>
    </source>
</evidence>
<dbReference type="RefSeq" id="WP_012195847.1">
    <property type="nucleotide sequence ID" value="NC_009976.1"/>
</dbReference>
<feature type="transmembrane region" description="Helical" evidence="1">
    <location>
        <begin position="277"/>
        <end position="293"/>
    </location>
</feature>
<proteinExistence type="predicted"/>
<evidence type="ECO:0000313" key="4">
    <source>
        <dbReference type="Proteomes" id="UP000000788"/>
    </source>
</evidence>
<dbReference type="OrthoDB" id="455644at2"/>
<gene>
    <name evidence="3" type="ordered locus">P9211_12951</name>
</gene>
<name>A9BBL4_PROM4</name>
<dbReference type="KEGG" id="pmj:P9211_12951"/>
<dbReference type="PANTHER" id="PTHR22916:SF3">
    <property type="entry name" value="UDP-GLCNAC:BETAGAL BETA-1,3-N-ACETYLGLUCOSAMINYLTRANSFERASE-LIKE PROTEIN 1"/>
    <property type="match status" value="1"/>
</dbReference>
<keyword evidence="1" id="KW-0472">Membrane</keyword>
<evidence type="ECO:0000256" key="1">
    <source>
        <dbReference type="SAM" id="Phobius"/>
    </source>
</evidence>
<keyword evidence="1" id="KW-1133">Transmembrane helix</keyword>
<accession>A9BBL4</accession>
<dbReference type="InterPro" id="IPR001173">
    <property type="entry name" value="Glyco_trans_2-like"/>
</dbReference>
<dbReference type="HOGENOM" id="CLU_025996_2_1_3"/>
<feature type="domain" description="Glycosyltransferase 2-like" evidence="2">
    <location>
        <begin position="8"/>
        <end position="157"/>
    </location>
</feature>
<dbReference type="Gene3D" id="3.90.550.10">
    <property type="entry name" value="Spore Coat Polysaccharide Biosynthesis Protein SpsA, Chain A"/>
    <property type="match status" value="1"/>
</dbReference>
<dbReference type="STRING" id="93059.P9211_12951"/>
<keyword evidence="4" id="KW-1185">Reference proteome</keyword>
<evidence type="ECO:0000313" key="3">
    <source>
        <dbReference type="EMBL" id="ABX09226.1"/>
    </source>
</evidence>